<dbReference type="HOGENOM" id="CLU_3404485_0_0_7"/>
<dbReference type="EnsemblBacteria" id="ABF91403">
    <property type="protein sequence ID" value="ABF91403"/>
    <property type="gene ID" value="MXAN_6197"/>
</dbReference>
<dbReference type="EMBL" id="CP000113">
    <property type="protein sequence ID" value="ABF91403.1"/>
    <property type="molecule type" value="Genomic_DNA"/>
</dbReference>
<proteinExistence type="predicted"/>
<name>Q1CZ45_MYXXD</name>
<dbReference type="KEGG" id="mxa:MXAN_6197"/>
<reference evidence="1 2" key="1">
    <citation type="journal article" date="2006" name="Proc. Natl. Acad. Sci. U.S.A.">
        <title>Evolution of sensory complexity recorded in a myxobacterial genome.</title>
        <authorList>
            <person name="Goldman B.S."/>
            <person name="Nierman W.C."/>
            <person name="Kaiser D."/>
            <person name="Slater S.C."/>
            <person name="Durkin A.S."/>
            <person name="Eisen J.A."/>
            <person name="Ronning C.M."/>
            <person name="Barbazuk W.B."/>
            <person name="Blanchard M."/>
            <person name="Field C."/>
            <person name="Halling C."/>
            <person name="Hinkle G."/>
            <person name="Iartchuk O."/>
            <person name="Kim H.S."/>
            <person name="Mackenzie C."/>
            <person name="Madupu R."/>
            <person name="Miller N."/>
            <person name="Shvartsbeyn A."/>
            <person name="Sullivan S.A."/>
            <person name="Vaudin M."/>
            <person name="Wiegand R."/>
            <person name="Kaplan H.B."/>
        </authorList>
    </citation>
    <scope>NUCLEOTIDE SEQUENCE [LARGE SCALE GENOMIC DNA]</scope>
    <source>
        <strain evidence="2">DK1622</strain>
    </source>
</reference>
<dbReference type="Proteomes" id="UP000002402">
    <property type="component" value="Chromosome"/>
</dbReference>
<keyword evidence="2" id="KW-1185">Reference proteome</keyword>
<gene>
    <name evidence="1" type="ordered locus">MXAN_6197</name>
</gene>
<sequence>MQAKVEREVERDLVYTLRRLCDPSGSERTK</sequence>
<accession>Q1CZ45</accession>
<organism evidence="1 2">
    <name type="scientific">Myxococcus xanthus (strain DK1622)</name>
    <dbReference type="NCBI Taxonomy" id="246197"/>
    <lineage>
        <taxon>Bacteria</taxon>
        <taxon>Pseudomonadati</taxon>
        <taxon>Myxococcota</taxon>
        <taxon>Myxococcia</taxon>
        <taxon>Myxococcales</taxon>
        <taxon>Cystobacterineae</taxon>
        <taxon>Myxococcaceae</taxon>
        <taxon>Myxococcus</taxon>
    </lineage>
</organism>
<dbReference type="AlphaFoldDB" id="Q1CZ45"/>
<protein>
    <submittedName>
        <fullName evidence="1">Uncharacterized protein</fullName>
    </submittedName>
</protein>
<evidence type="ECO:0000313" key="1">
    <source>
        <dbReference type="EMBL" id="ABF91403.1"/>
    </source>
</evidence>
<evidence type="ECO:0000313" key="2">
    <source>
        <dbReference type="Proteomes" id="UP000002402"/>
    </source>
</evidence>